<organism evidence="1 2">
    <name type="scientific">Aphanomyces astaci</name>
    <name type="common">Crayfish plague agent</name>
    <dbReference type="NCBI Taxonomy" id="112090"/>
    <lineage>
        <taxon>Eukaryota</taxon>
        <taxon>Sar</taxon>
        <taxon>Stramenopiles</taxon>
        <taxon>Oomycota</taxon>
        <taxon>Saprolegniomycetes</taxon>
        <taxon>Saprolegniales</taxon>
        <taxon>Verrucalvaceae</taxon>
        <taxon>Aphanomyces</taxon>
    </lineage>
</organism>
<dbReference type="VEuPathDB" id="FungiDB:H257_01204"/>
<accession>A0A397D640</accession>
<protein>
    <submittedName>
        <fullName evidence="1">Uncharacterized protein</fullName>
    </submittedName>
</protein>
<evidence type="ECO:0000313" key="1">
    <source>
        <dbReference type="EMBL" id="RHY59449.1"/>
    </source>
</evidence>
<name>A0A397D640_APHAT</name>
<dbReference type="VEuPathDB" id="FungiDB:H257_01203"/>
<sequence length="336" mass="38436">MPRKVTRILSRYPHDDDGLAQVVLVKKSPNAAEVMSFLSSCGPFTCKQVDKCPVDLMFCAQARTFPAIPFMFITSATSDVVAVTKERARHATTLFPFVHAIILFPSALSPRTFRELQSLHLNQDLSDKIQIVPASSIETAVHFMLSVRSKQSFQAQERTAEFYARSKSHTVRILQSNMPFLHEDECEMLLDVFGRHICQVQWSNLKDRRRQVPLPVFMCQRRVNQRIMHDLALRNRVMEETESKKAQNYEVSLRAAHTATERIKAKKRRELKALDDGVEVLILNQPSSIEAMNIARMLSPRFAEIIAYTPDIAKNSADDVRLKGLLDRDRVGSYYR</sequence>
<dbReference type="AlphaFoldDB" id="A0A397D640"/>
<dbReference type="Proteomes" id="UP000265716">
    <property type="component" value="Unassembled WGS sequence"/>
</dbReference>
<reference evidence="1 2" key="1">
    <citation type="submission" date="2018-08" db="EMBL/GenBank/DDBJ databases">
        <title>Aphanomyces genome sequencing and annotation.</title>
        <authorList>
            <person name="Minardi D."/>
            <person name="Oidtmann B."/>
            <person name="Van Der Giezen M."/>
            <person name="Studholme D.J."/>
        </authorList>
    </citation>
    <scope>NUCLEOTIDE SEQUENCE [LARGE SCALE GENOMIC DNA]</scope>
    <source>
        <strain evidence="1 2">SA</strain>
    </source>
</reference>
<evidence type="ECO:0000313" key="2">
    <source>
        <dbReference type="Proteomes" id="UP000265716"/>
    </source>
</evidence>
<dbReference type="EMBL" id="QUTC01005231">
    <property type="protein sequence ID" value="RHY59449.1"/>
    <property type="molecule type" value="Genomic_DNA"/>
</dbReference>
<comment type="caution">
    <text evidence="1">The sequence shown here is derived from an EMBL/GenBank/DDBJ whole genome shotgun (WGS) entry which is preliminary data.</text>
</comment>
<gene>
    <name evidence="1" type="ORF">DYB38_000541</name>
</gene>
<proteinExistence type="predicted"/>